<feature type="region of interest" description="Disordered" evidence="1">
    <location>
        <begin position="79"/>
        <end position="102"/>
    </location>
</feature>
<sequence>MQDQLSVISKTLVDEIRHQSARLVPVVRGGVPPGAEWSSTATNRAHITIRTPAPVGTIRGITKEALSVTPVVSPDMCSGTALPTPKNGWAMHRDKTKGTCTG</sequence>
<accession>A0A9Q1FSZ5</accession>
<dbReference type="AlphaFoldDB" id="A0A9Q1FSZ5"/>
<dbReference type="EMBL" id="JAINUF010000004">
    <property type="protein sequence ID" value="KAJ8365123.1"/>
    <property type="molecule type" value="Genomic_DNA"/>
</dbReference>
<gene>
    <name evidence="2" type="ORF">SKAU_G00139540</name>
</gene>
<proteinExistence type="predicted"/>
<feature type="compositionally biased region" description="Basic and acidic residues" evidence="1">
    <location>
        <begin position="91"/>
        <end position="102"/>
    </location>
</feature>
<comment type="caution">
    <text evidence="2">The sequence shown here is derived from an EMBL/GenBank/DDBJ whole genome shotgun (WGS) entry which is preliminary data.</text>
</comment>
<name>A0A9Q1FSZ5_SYNKA</name>
<reference evidence="2" key="1">
    <citation type="journal article" date="2023" name="Science">
        <title>Genome structures resolve the early diversification of teleost fishes.</title>
        <authorList>
            <person name="Parey E."/>
            <person name="Louis A."/>
            <person name="Montfort J."/>
            <person name="Bouchez O."/>
            <person name="Roques C."/>
            <person name="Iampietro C."/>
            <person name="Lluch J."/>
            <person name="Castinel A."/>
            <person name="Donnadieu C."/>
            <person name="Desvignes T."/>
            <person name="Floi Bucao C."/>
            <person name="Jouanno E."/>
            <person name="Wen M."/>
            <person name="Mejri S."/>
            <person name="Dirks R."/>
            <person name="Jansen H."/>
            <person name="Henkel C."/>
            <person name="Chen W.J."/>
            <person name="Zahm M."/>
            <person name="Cabau C."/>
            <person name="Klopp C."/>
            <person name="Thompson A.W."/>
            <person name="Robinson-Rechavi M."/>
            <person name="Braasch I."/>
            <person name="Lecointre G."/>
            <person name="Bobe J."/>
            <person name="Postlethwait J.H."/>
            <person name="Berthelot C."/>
            <person name="Roest Crollius H."/>
            <person name="Guiguen Y."/>
        </authorList>
    </citation>
    <scope>NUCLEOTIDE SEQUENCE</scope>
    <source>
        <strain evidence="2">WJC10195</strain>
    </source>
</reference>
<evidence type="ECO:0000256" key="1">
    <source>
        <dbReference type="SAM" id="MobiDB-lite"/>
    </source>
</evidence>
<organism evidence="2 3">
    <name type="scientific">Synaphobranchus kaupii</name>
    <name type="common">Kaup's arrowtooth eel</name>
    <dbReference type="NCBI Taxonomy" id="118154"/>
    <lineage>
        <taxon>Eukaryota</taxon>
        <taxon>Metazoa</taxon>
        <taxon>Chordata</taxon>
        <taxon>Craniata</taxon>
        <taxon>Vertebrata</taxon>
        <taxon>Euteleostomi</taxon>
        <taxon>Actinopterygii</taxon>
        <taxon>Neopterygii</taxon>
        <taxon>Teleostei</taxon>
        <taxon>Anguilliformes</taxon>
        <taxon>Synaphobranchidae</taxon>
        <taxon>Synaphobranchus</taxon>
    </lineage>
</organism>
<evidence type="ECO:0000313" key="3">
    <source>
        <dbReference type="Proteomes" id="UP001152622"/>
    </source>
</evidence>
<evidence type="ECO:0000313" key="2">
    <source>
        <dbReference type="EMBL" id="KAJ8365123.1"/>
    </source>
</evidence>
<keyword evidence="3" id="KW-1185">Reference proteome</keyword>
<dbReference type="Proteomes" id="UP001152622">
    <property type="component" value="Chromosome 4"/>
</dbReference>
<protein>
    <submittedName>
        <fullName evidence="2">Uncharacterized protein</fullName>
    </submittedName>
</protein>